<dbReference type="EMBL" id="JACGLS010000005">
    <property type="protein sequence ID" value="MBA6157024.1"/>
    <property type="molecule type" value="Genomic_DNA"/>
</dbReference>
<reference evidence="1 2" key="1">
    <citation type="submission" date="2020-07" db="EMBL/GenBank/DDBJ databases">
        <title>Bacterium isolated from marine sediment.</title>
        <authorList>
            <person name="Shang D."/>
            <person name="Du Z.-J."/>
        </authorList>
    </citation>
    <scope>NUCLEOTIDE SEQUENCE [LARGE SCALE GENOMIC DNA]</scope>
    <source>
        <strain evidence="1 2">S7007</strain>
    </source>
</reference>
<evidence type="ECO:0000313" key="1">
    <source>
        <dbReference type="EMBL" id="MBA6157024.1"/>
    </source>
</evidence>
<proteinExistence type="predicted"/>
<name>A0A839ASC5_9FLAO</name>
<dbReference type="Proteomes" id="UP000563906">
    <property type="component" value="Unassembled WGS sequence"/>
</dbReference>
<evidence type="ECO:0000313" key="2">
    <source>
        <dbReference type="Proteomes" id="UP000563906"/>
    </source>
</evidence>
<gene>
    <name evidence="1" type="ORF">H3Z83_10890</name>
</gene>
<dbReference type="AlphaFoldDB" id="A0A839ASC5"/>
<comment type="caution">
    <text evidence="1">The sequence shown here is derived from an EMBL/GenBank/DDBJ whole genome shotgun (WGS) entry which is preliminary data.</text>
</comment>
<protein>
    <submittedName>
        <fullName evidence="1">Uncharacterized protein</fullName>
    </submittedName>
</protein>
<sequence length="296" mass="33443">MKIKELKILLKEVLIDLDYKYEEGKQGNSLMSVFSNLDQFRNGINALESSDLLKKEITNVRKSSIFTTAKDFVNLNASEGRQLNAKLEELKRIVSSVSQSIDQIGGKTEENTVSIKLPEVRDFEDLSKFSSEFHKVLNQSIVNDEIKGEVRIDSVENGSIWLDVYLGSAAAVSLIGGLTWASAVVFKKIQEGRIIQKHVESLGVKNESLKEIQVKQKEALSLMINAEANNLYNENFKNENNEQVERLKLSIKMMSDLIDKGAEIHPALNQPEKVKNLYPKMTNLKTLESKIKKIEE</sequence>
<dbReference type="RefSeq" id="WP_182125524.1">
    <property type="nucleotide sequence ID" value="NZ_JACGLS010000005.1"/>
</dbReference>
<keyword evidence="2" id="KW-1185">Reference proteome</keyword>
<accession>A0A839ASC5</accession>
<organism evidence="1 2">
    <name type="scientific">Tenacibaculum pelagium</name>
    <dbReference type="NCBI Taxonomy" id="2759527"/>
    <lineage>
        <taxon>Bacteria</taxon>
        <taxon>Pseudomonadati</taxon>
        <taxon>Bacteroidota</taxon>
        <taxon>Flavobacteriia</taxon>
        <taxon>Flavobacteriales</taxon>
        <taxon>Flavobacteriaceae</taxon>
        <taxon>Tenacibaculum</taxon>
    </lineage>
</organism>